<evidence type="ECO:0000313" key="1">
    <source>
        <dbReference type="EMBL" id="RGZ51044.1"/>
    </source>
</evidence>
<evidence type="ECO:0000313" key="2">
    <source>
        <dbReference type="Proteomes" id="UP000283684"/>
    </source>
</evidence>
<gene>
    <name evidence="1" type="ORF">DW988_04440</name>
</gene>
<sequence length="73" mass="8611">MNLTFNKLEMKQIVIGDKPLMQISEEDILQVAVIQGCCAHPDYWNYPTLTEYDNTMFRDSVWCSYKSTRKEDN</sequence>
<proteinExistence type="predicted"/>
<reference evidence="1 2" key="1">
    <citation type="submission" date="2018-08" db="EMBL/GenBank/DDBJ databases">
        <title>A genome reference for cultivated species of the human gut microbiota.</title>
        <authorList>
            <person name="Zou Y."/>
            <person name="Xue W."/>
            <person name="Luo G."/>
        </authorList>
    </citation>
    <scope>NUCLEOTIDE SEQUENCE [LARGE SCALE GENOMIC DNA]</scope>
    <source>
        <strain evidence="1 2">AM50-4</strain>
    </source>
</reference>
<organism evidence="1 2">
    <name type="scientific">Bacteroides uniformis</name>
    <dbReference type="NCBI Taxonomy" id="820"/>
    <lineage>
        <taxon>Bacteria</taxon>
        <taxon>Pseudomonadati</taxon>
        <taxon>Bacteroidota</taxon>
        <taxon>Bacteroidia</taxon>
        <taxon>Bacteroidales</taxon>
        <taxon>Bacteroidaceae</taxon>
        <taxon>Bacteroides</taxon>
    </lineage>
</organism>
<comment type="caution">
    <text evidence="1">The sequence shown here is derived from an EMBL/GenBank/DDBJ whole genome shotgun (WGS) entry which is preliminary data.</text>
</comment>
<accession>A0A413NR67</accession>
<dbReference type="Proteomes" id="UP000283684">
    <property type="component" value="Unassembled WGS sequence"/>
</dbReference>
<name>A0A413NR67_BACUN</name>
<dbReference type="AlphaFoldDB" id="A0A413NR67"/>
<dbReference type="EMBL" id="QSEE01000002">
    <property type="protein sequence ID" value="RGZ51044.1"/>
    <property type="molecule type" value="Genomic_DNA"/>
</dbReference>
<protein>
    <submittedName>
        <fullName evidence="1">Uncharacterized protein</fullName>
    </submittedName>
</protein>